<evidence type="ECO:0000313" key="3">
    <source>
        <dbReference type="EMBL" id="TBU80633.1"/>
    </source>
</evidence>
<feature type="region of interest" description="Disordered" evidence="1">
    <location>
        <begin position="1731"/>
        <end position="1752"/>
    </location>
</feature>
<feature type="region of interest" description="Disordered" evidence="1">
    <location>
        <begin position="161"/>
        <end position="185"/>
    </location>
</feature>
<comment type="caution">
    <text evidence="3">The sequence shown here is derived from an EMBL/GenBank/DDBJ whole genome shotgun (WGS) entry which is preliminary data.</text>
</comment>
<dbReference type="NCBIfam" id="NF012211">
    <property type="entry name" value="tand_rpt_95"/>
    <property type="match status" value="3"/>
</dbReference>
<dbReference type="InterPro" id="IPR019959">
    <property type="entry name" value="T1SS-143_rpt-cont_dom"/>
</dbReference>
<evidence type="ECO:0000313" key="4">
    <source>
        <dbReference type="Proteomes" id="UP000292302"/>
    </source>
</evidence>
<dbReference type="Gene3D" id="2.60.40.10">
    <property type="entry name" value="Immunoglobulins"/>
    <property type="match status" value="4"/>
</dbReference>
<dbReference type="InterPro" id="IPR010221">
    <property type="entry name" value="VCBS_dom"/>
</dbReference>
<feature type="region of interest" description="Disordered" evidence="1">
    <location>
        <begin position="505"/>
        <end position="550"/>
    </location>
</feature>
<dbReference type="GO" id="GO:0016020">
    <property type="term" value="C:membrane"/>
    <property type="evidence" value="ECO:0007669"/>
    <property type="project" value="InterPro"/>
</dbReference>
<dbReference type="OrthoDB" id="5192166at2"/>
<feature type="region of interest" description="Disordered" evidence="1">
    <location>
        <begin position="1432"/>
        <end position="1457"/>
    </location>
</feature>
<feature type="compositionally biased region" description="Polar residues" evidence="1">
    <location>
        <begin position="524"/>
        <end position="537"/>
    </location>
</feature>
<evidence type="ECO:0000259" key="2">
    <source>
        <dbReference type="SMART" id="SM00736"/>
    </source>
</evidence>
<dbReference type="Pfam" id="PF05345">
    <property type="entry name" value="He_PIG"/>
    <property type="match status" value="2"/>
</dbReference>
<sequence length="3579" mass="367508">GSVPALVTLDDKVKVGDTLLVTDKDGNTLLERPVTQGDLDNGVIVEVPVAPGDTDVSVTAKVTDPAGNSGTDDDEKPVDNDVPGVTVELQGAGPDGVYNEVEIGPDGSVPALVTLDDKVKVGDTLLVTDKDGNTLLERPVTQGDLDNGVIVEVPVAPGDTDVSVTAKVTDPAGNSGTDDDDKPVDNVLPMGTVPNQVDEDSDVIDLDLAGQISDNSGGPLTYSASGLPDGLSIDPSTGKISGTIDRSASQNGPNDDGLYPVIVTVTDPAGNSTDITFTWTVANPVPLANDDNATTPEDTPVSGNVLTGAGSFDPASATDSDPDGDPLTVTSFVVAGDPGVHLAGSTATIPGIGTLELNHDGSYTFTPDQDWNGTVPVVTYSISDGEGGTDTAELVIVVTPVNDAPVAEPPATPLDQTNLDADSVTTVTLDLPNLFSDVDGDTLIYSIAGLPPGLSFDPLTGQVTGTIDRSASQGGPDSDGVYHVTLTATDQDGEEATQTFAWAVSNPPPLANDDNVETLEDTPVSGNVLTGASSDNPAGSADSDPDGDPLTVTTFVVAGDPTVYDAGSTATIPGVGTLELNPDGAYTFTPEANWNGTVPTVTYTISDGEGGTDTAELVIVVTPVDDPILVDVPTDHTASTPDGKIDDQVVFESGLVHGSNPDDDDITVDASFTISALDGLASVTIGYTDASGDPASLVLSATQVEALGTANQTIATEYGNLVLDGYSLGTDGIITIDYTYTLVSAPQVSGTHTSDNFTITAEDADGDEESATLVIRIVDDAPLAVSDINAISEDATAPVIGELIGGTAGAGQDTEGADGATVSKIVAGTDNTQMGSTPTVAGIFVTGQYGSLTLHADGSYSYQLDNVNLDVQGLIVGEQLEEVFTYTLTDADGDSSVATLTIIVNGTNDGVTVDVPNDNTVTTPDGNTGDQVVFESGLGNGSNPDDDDITVDASFTISALDGLAPNGAVTIDYIDVNGDPASLVLSKAQVEALGTANQTITTEYGNLVLDGYSLGIDGIITIDYTYTLVNAPQVSGTHVNDVFTIGASDRDGDSSITQNLTIKIVDDSPQAVSDINSVSEDATAPVTGELIGGASGGAGQDTEGADGATVGKVVAGTDNTQAGTAPTVAGVNVTGQYGTLTLHADGSYSYQLDNANLDVQGLIVGEELEEVFTYTLTDADGDDSVATLTITVNGTNDGVEVDVPTDHTASTPDGKIDDQVVFESGLSNGSNPSFNDTVVDASFTVSALDGLASVTIGYTDASGDPASLVLSATQVEALGTANQTVTTEYGTLVLDGYSLGTDGIITIDYTYTLVNAPTVAGDDTSDSFAITAQDRDGDDNSQALNIKIVDDAPVASDQNPIILGEGGQTVGTATGEANLRDNDTLGADGARVHRFKYIDVDGVEQESGPIAAGDFITVITLDGGSLTVHSDGDWSYTSPPASDTGASAGHGAPGSATDDNLAADFQYQLIDGDGDVSGWATQPITVTDTEPNVAGTPPAGIVEEKYLPNGSTPDAGNHALGASGALGVVKGADAIDVTFPGTLVAPAGLSSGGVQVVYVVSADGHTLSATAGSGGPEVFTVTITDPHSEAAAYEFILAGALDHVVDDDEIELSFPFVVTDADGDTAPGSFSVTVVDDAPVTAKAIEVDEDASVSFTTSADATGNNISIESGDGPQHGTVTVNPDGSITYVPAPDYSGADSFTYTTRTDHDSVGQQVTVTVTVNPLADAPALAHDASTDGGASASVSTPEDNDVTLGLKLPVITDNADQNGSATLGDHPERLGAITLTLSGDGAMAGAILTKADGTPLVASGGSYTIVIVETSGDSDVDTDLHVSDGLLTGAGVNYLTAAEYEALKATPAEHHHENFTVGVSVTSYEVDDSGVKLVDVEGATSTQTITVYVQAVTDDAQLLFDTSVTTGTNIDGVSYTGNTEATVTLKEDTDFNVKDILSASFQDLDGSEVRSITVTNNTGQAILVNGTQLAVGASRDIPAQTGSDGQTGDIASFPAINIGAVGDYSGDLNGIGIRINAQDKDADGFQGTPGNSGNPPNGVVEADTSNNSVILNLHITPVAGDVAAGNVTTEEDTAVAFLQHVQVTDTGTGTEVIDKVAFEIPSGWQVTEPTNNGGWSVSGDGSTGDPYTITFDGSLSEAQREAVLDGFMIKPPAHSSKDAEIILKVTSTDTNGTDSHQVEDQELSVRITVTPLGERVDSDSNGQNGNDVTMSGDHLYTDHGKEDEWFELNSEGFDLKTPWSNEDGNGTVNGGPVGGSEETFARFTPYTNADEELDGSYFQYSDGADWITVPYNGSPVDIPIEYLDTVQFKGPHNFKGVVKIKVEAVTIDHDEDDNNATNTQVSGESWLTNLILDPVADQVTLKVDARITAYEDAGRDGSAPIQLNIRPTSDDPSETFNITIKGIPDGASITYDGVTYAVGSGLTPDGNGSYQLELIDFDNSKQPTLIPPKDSNQTINLSVEAVSVDTLTYIDKDGIEQTITSSPSAAHILPITVTLLGVPDEPSMTIDNDQVYVEDNLDNNGNQVELRELITSLASGETSNDGSETITLRISGLADGFSVVGAGPVVGNASGTDRVWVVTPAQIADGSVKIQVPANYSGTVQLTAQPVVTESDNPSETFFAPQNVEFQVTSSPEAQLNMSSSMIEDQLGRLDLSPDYKNGDTDEEISAVRIEAVDGVTFYSDAAGTQPLVAVGGWYEISGVDAVKSIHAKAGANFSGDIVLNVQYKVTDTAQDGTTGPVESGWQNTSHTLEVQPVTDPVDLALTAINGQPGAAYLLTAEGTVTVSLDIAKEPDANAGNARDYDGSERLTHILIQGVPNGMAVQGGIFTGAGQWLLPVGEQFNGDIAKSIVFSVNGNSGALDNVPITITVVTRDGNAESTEEASITWYLSTDFALGEEGKLPTVTLGEIIAPQSEDGPFTLDQVVSATVDTSGADQASFDMTITLRTAPGDGTTFPGMTQTEAVENGQPVVLWTTTVTGVTNATVQDVLNNALAGITVIPPTNANGNANNLGGDLPLDVTVTLHNNGVHSEGHVEPQVELAPVTDKATVSIVAAPVTEGEPIDIAITVSNPADQGGDWSVVDGKLYLQLDGTGIPGELSQGAAPLALQDVSGVPGLSDGQYYVIDGVTPDTVLNLTYTPAGTHDSGSVQLQAWVQNQENGGAAMISAGQGNLTVNPTNTAPEVTIAATGTEHDGVTKTQAQLNITGTLLPDSGETLQSAFIEGLPKDFTVWYGNNADGSGAVLASNAGGSTTNTWSIPVSGNALPAYIGIQAPAHWSGTLEDLRLYLVSGEPGNEPTAWPVEFDLSVAPQADGIELRPTLSFGTAGEVIALNLNAEMKDPVAVNANDSHHELTTLELSGFPDGSKVVFYADGVELVSTYDADTNQHTLAGLTQEQLNGLGFLHLGTGGVKDITVTAWTQEVDASGNPVGVVSSEASTTLQINVADKLPTNNADNLLWSGEAIDGRGGEDTIQLRYGESLSGTELASNLRSIEVLDLSAKGANAITGLTAQDVLDIAGGNLLTILGDDEDSVALGSGWMPGADVNVGGDLYHAYTNGAATLYVQEHVQVID</sequence>
<dbReference type="InterPro" id="IPR040853">
    <property type="entry name" value="RapA2_cadherin-like"/>
</dbReference>
<feature type="region of interest" description="Disordered" evidence="1">
    <location>
        <begin position="2031"/>
        <end position="2050"/>
    </location>
</feature>
<gene>
    <name evidence="3" type="ORF">DNK06_09045</name>
</gene>
<proteinExistence type="predicted"/>
<reference evidence="3 4" key="1">
    <citation type="submission" date="2018-06" db="EMBL/GenBank/DDBJ databases">
        <title>Three novel Pseudomonas species isolated from symptomatic oak.</title>
        <authorList>
            <person name="Bueno-Gonzalez V."/>
            <person name="Brady C."/>
        </authorList>
    </citation>
    <scope>NUCLEOTIDE SEQUENCE [LARGE SCALE GENOMIC DNA]</scope>
    <source>
        <strain evidence="3 4">P9A</strain>
    </source>
</reference>
<dbReference type="InterPro" id="IPR015919">
    <property type="entry name" value="Cadherin-like_sf"/>
</dbReference>
<dbReference type="Gene3D" id="2.60.40.3440">
    <property type="match status" value="1"/>
</dbReference>
<dbReference type="SMART" id="SM00736">
    <property type="entry name" value="CADG"/>
    <property type="match status" value="2"/>
</dbReference>
<dbReference type="GO" id="GO:0005509">
    <property type="term" value="F:calcium ion binding"/>
    <property type="evidence" value="ECO:0007669"/>
    <property type="project" value="InterPro"/>
</dbReference>
<accession>A0A4Q9QM72</accession>
<dbReference type="Proteomes" id="UP000292302">
    <property type="component" value="Unassembled WGS sequence"/>
</dbReference>
<dbReference type="NCBIfam" id="TIGR03660">
    <property type="entry name" value="T1SS_rpt_143"/>
    <property type="match status" value="1"/>
</dbReference>
<evidence type="ECO:0000256" key="1">
    <source>
        <dbReference type="SAM" id="MobiDB-lite"/>
    </source>
</evidence>
<dbReference type="Gene3D" id="2.60.40.1200">
    <property type="match status" value="2"/>
</dbReference>
<feature type="non-terminal residue" evidence="3">
    <location>
        <position position="1"/>
    </location>
</feature>
<feature type="domain" description="Dystroglycan-type cadherin-like" evidence="2">
    <location>
        <begin position="409"/>
        <end position="511"/>
    </location>
</feature>
<keyword evidence="4" id="KW-1185">Reference proteome</keyword>
<feature type="compositionally biased region" description="Low complexity" evidence="1">
    <location>
        <begin position="2040"/>
        <end position="2049"/>
    </location>
</feature>
<feature type="compositionally biased region" description="Polar residues" evidence="1">
    <location>
        <begin position="291"/>
        <end position="305"/>
    </location>
</feature>
<dbReference type="Pfam" id="PF17803">
    <property type="entry name" value="Cadherin_4"/>
    <property type="match status" value="1"/>
</dbReference>
<dbReference type="EMBL" id="QJUI01000007">
    <property type="protein sequence ID" value="TBU80633.1"/>
    <property type="molecule type" value="Genomic_DNA"/>
</dbReference>
<dbReference type="NCBIfam" id="TIGR01965">
    <property type="entry name" value="VCBS_repeat"/>
    <property type="match status" value="2"/>
</dbReference>
<dbReference type="SUPFAM" id="SSF49313">
    <property type="entry name" value="Cadherin-like"/>
    <property type="match status" value="2"/>
</dbReference>
<organism evidence="3 4">
    <name type="scientific">Phytopseudomonas daroniae</name>
    <dbReference type="NCBI Taxonomy" id="2487519"/>
    <lineage>
        <taxon>Bacteria</taxon>
        <taxon>Pseudomonadati</taxon>
        <taxon>Pseudomonadota</taxon>
        <taxon>Gammaproteobacteria</taxon>
        <taxon>Pseudomonadales</taxon>
        <taxon>Pseudomonadaceae</taxon>
        <taxon>Phytopseudomonas</taxon>
    </lineage>
</organism>
<dbReference type="Pfam" id="PF17963">
    <property type="entry name" value="Big_9"/>
    <property type="match status" value="3"/>
</dbReference>
<dbReference type="InterPro" id="IPR006644">
    <property type="entry name" value="Cadg"/>
</dbReference>
<dbReference type="InterPro" id="IPR013783">
    <property type="entry name" value="Ig-like_fold"/>
</dbReference>
<feature type="region of interest" description="Disordered" evidence="1">
    <location>
        <begin position="288"/>
        <end position="322"/>
    </location>
</feature>
<feature type="compositionally biased region" description="Low complexity" evidence="1">
    <location>
        <begin position="1445"/>
        <end position="1456"/>
    </location>
</feature>
<feature type="domain" description="Dystroglycan-type cadherin-like" evidence="2">
    <location>
        <begin position="187"/>
        <end position="288"/>
    </location>
</feature>
<protein>
    <recommendedName>
        <fullName evidence="2">Dystroglycan-type cadherin-like domain-containing protein</fullName>
    </recommendedName>
</protein>
<name>A0A4Q9QM72_9GAMM</name>